<keyword evidence="1" id="KW-0812">Transmembrane</keyword>
<name>A0ABV0EM61_9ENTE</name>
<dbReference type="Proteomes" id="UP000664357">
    <property type="component" value="Unassembled WGS sequence"/>
</dbReference>
<feature type="transmembrane region" description="Helical" evidence="1">
    <location>
        <begin position="110"/>
        <end position="130"/>
    </location>
</feature>
<reference evidence="2 3" key="2">
    <citation type="submission" date="2024-02" db="EMBL/GenBank/DDBJ databases">
        <title>The Genome Sequence of Enterococcus sp. DIV0159.</title>
        <authorList>
            <person name="Earl A."/>
            <person name="Manson A."/>
            <person name="Gilmore M."/>
            <person name="Sanders J."/>
            <person name="Shea T."/>
            <person name="Howe W."/>
            <person name="Livny J."/>
            <person name="Cuomo C."/>
            <person name="Neafsey D."/>
            <person name="Birren B."/>
        </authorList>
    </citation>
    <scope>NUCLEOTIDE SEQUENCE [LARGE SCALE GENOMIC DNA]</scope>
    <source>
        <strain evidence="2 3">665A</strain>
    </source>
</reference>
<evidence type="ECO:0000256" key="1">
    <source>
        <dbReference type="SAM" id="Phobius"/>
    </source>
</evidence>
<comment type="caution">
    <text evidence="2">The sequence shown here is derived from an EMBL/GenBank/DDBJ whole genome shotgun (WGS) entry which is preliminary data.</text>
</comment>
<protein>
    <recommendedName>
        <fullName evidence="4">DUF2975 domain-containing protein</fullName>
    </recommendedName>
</protein>
<dbReference type="Pfam" id="PF11188">
    <property type="entry name" value="DUF2975"/>
    <property type="match status" value="1"/>
</dbReference>
<dbReference type="InterPro" id="IPR021354">
    <property type="entry name" value="DUF2975"/>
</dbReference>
<accession>A0ABV0EM61</accession>
<organism evidence="2 3">
    <name type="scientific">Candidatus Enterococcus ferrettii</name>
    <dbReference type="NCBI Taxonomy" id="2815324"/>
    <lineage>
        <taxon>Bacteria</taxon>
        <taxon>Bacillati</taxon>
        <taxon>Bacillota</taxon>
        <taxon>Bacilli</taxon>
        <taxon>Lactobacillales</taxon>
        <taxon>Enterococcaceae</taxon>
        <taxon>Enterococcus</taxon>
    </lineage>
</organism>
<reference evidence="2 3" key="1">
    <citation type="submission" date="2021-03" db="EMBL/GenBank/DDBJ databases">
        <authorList>
            <person name="Gilmore M.S."/>
            <person name="Schwartzman J."/>
            <person name="Van Tyne D."/>
            <person name="Martin M."/>
            <person name="Earl A.M."/>
            <person name="Manson A.L."/>
            <person name="Straub T."/>
            <person name="Salamzade R."/>
            <person name="Saavedra J."/>
            <person name="Lebreton F."/>
            <person name="Prichula J."/>
            <person name="Schaufler K."/>
            <person name="Gaca A."/>
            <person name="Sgardioli B."/>
            <person name="Wagenaar J."/>
            <person name="Strong T."/>
        </authorList>
    </citation>
    <scope>NUCLEOTIDE SEQUENCE [LARGE SCALE GENOMIC DNA]</scope>
    <source>
        <strain evidence="2 3">665A</strain>
    </source>
</reference>
<dbReference type="RefSeq" id="WP_207702797.1">
    <property type="nucleotide sequence ID" value="NZ_JAFREL020000001.1"/>
</dbReference>
<feature type="transmembrane region" description="Helical" evidence="1">
    <location>
        <begin position="57"/>
        <end position="82"/>
    </location>
</feature>
<evidence type="ECO:0000313" key="3">
    <source>
        <dbReference type="Proteomes" id="UP000664357"/>
    </source>
</evidence>
<proteinExistence type="predicted"/>
<keyword evidence="3" id="KW-1185">Reference proteome</keyword>
<evidence type="ECO:0000313" key="2">
    <source>
        <dbReference type="EMBL" id="MEO1768487.1"/>
    </source>
</evidence>
<gene>
    <name evidence="2" type="ORF">JZO67_000398</name>
</gene>
<feature type="transmembrane region" description="Helical" evidence="1">
    <location>
        <begin position="7"/>
        <end position="37"/>
    </location>
</feature>
<evidence type="ECO:0008006" key="4">
    <source>
        <dbReference type="Google" id="ProtNLM"/>
    </source>
</evidence>
<keyword evidence="1" id="KW-0472">Membrane</keyword>
<feature type="transmembrane region" description="Helical" evidence="1">
    <location>
        <begin position="142"/>
        <end position="163"/>
    </location>
</feature>
<dbReference type="EMBL" id="JAFREL020000001">
    <property type="protein sequence ID" value="MEO1768487.1"/>
    <property type="molecule type" value="Genomic_DNA"/>
</dbReference>
<sequence>MKKYERFILGLLASVCLILQIIFGIALVFTFIAIAFTDSRQELSQVLTSSLEIAHSSLSPAFIIFYLIVFCVISIILMISYLNCIRNLLQNLNEELYFDERNLKLIKKTFIYYGSATLAEILVSIVNNLYHINLLSQDSSNNILYLFKGALMVLGIYVIYMVFQQGMRLKKESDAFI</sequence>
<keyword evidence="1" id="KW-1133">Transmembrane helix</keyword>